<dbReference type="InterPro" id="IPR048279">
    <property type="entry name" value="MdtK-like"/>
</dbReference>
<feature type="transmembrane region" description="Helical" evidence="7">
    <location>
        <begin position="209"/>
        <end position="229"/>
    </location>
</feature>
<comment type="subcellular location">
    <subcellularLocation>
        <location evidence="1">Cell membrane</location>
        <topology evidence="1">Multi-pass membrane protein</topology>
    </subcellularLocation>
</comment>
<dbReference type="CDD" id="cd13144">
    <property type="entry name" value="MATE_like_4"/>
    <property type="match status" value="1"/>
</dbReference>
<dbReference type="AlphaFoldDB" id="A0A329U0R6"/>
<evidence type="ECO:0000256" key="5">
    <source>
        <dbReference type="ARBA" id="ARBA00022989"/>
    </source>
</evidence>
<protein>
    <submittedName>
        <fullName evidence="8">MATE family efflux transporter</fullName>
    </submittedName>
</protein>
<feature type="transmembrane region" description="Helical" evidence="7">
    <location>
        <begin position="370"/>
        <end position="392"/>
    </location>
</feature>
<feature type="transmembrane region" description="Helical" evidence="7">
    <location>
        <begin position="399"/>
        <end position="418"/>
    </location>
</feature>
<keyword evidence="3" id="KW-1003">Cell membrane</keyword>
<feature type="transmembrane region" description="Helical" evidence="7">
    <location>
        <begin position="329"/>
        <end position="350"/>
    </location>
</feature>
<feature type="transmembrane region" description="Helical" evidence="7">
    <location>
        <begin position="143"/>
        <end position="163"/>
    </location>
</feature>
<dbReference type="NCBIfam" id="TIGR00797">
    <property type="entry name" value="matE"/>
    <property type="match status" value="1"/>
</dbReference>
<proteinExistence type="predicted"/>
<dbReference type="RefSeq" id="WP_158400376.1">
    <property type="nucleotide sequence ID" value="NZ_PRLB01000002.1"/>
</dbReference>
<evidence type="ECO:0000256" key="1">
    <source>
        <dbReference type="ARBA" id="ARBA00004651"/>
    </source>
</evidence>
<dbReference type="GO" id="GO:0015297">
    <property type="term" value="F:antiporter activity"/>
    <property type="evidence" value="ECO:0007669"/>
    <property type="project" value="InterPro"/>
</dbReference>
<comment type="caution">
    <text evidence="8">The sequence shown here is derived from an EMBL/GenBank/DDBJ whole genome shotgun (WGS) entry which is preliminary data.</text>
</comment>
<dbReference type="Pfam" id="PF01554">
    <property type="entry name" value="MatE"/>
    <property type="match status" value="2"/>
</dbReference>
<feature type="transmembrane region" description="Helical" evidence="7">
    <location>
        <begin position="298"/>
        <end position="317"/>
    </location>
</feature>
<evidence type="ECO:0000256" key="4">
    <source>
        <dbReference type="ARBA" id="ARBA00022692"/>
    </source>
</evidence>
<evidence type="ECO:0000256" key="6">
    <source>
        <dbReference type="ARBA" id="ARBA00023136"/>
    </source>
</evidence>
<keyword evidence="5 7" id="KW-1133">Transmembrane helix</keyword>
<evidence type="ECO:0000256" key="7">
    <source>
        <dbReference type="SAM" id="Phobius"/>
    </source>
</evidence>
<dbReference type="PANTHER" id="PTHR43549">
    <property type="entry name" value="MULTIDRUG RESISTANCE PROTEIN YPNP-RELATED"/>
    <property type="match status" value="1"/>
</dbReference>
<reference evidence="8 9" key="1">
    <citation type="submission" date="2018-02" db="EMBL/GenBank/DDBJ databases">
        <title>Complete genome sequencing of Faecalibacterium prausnitzii strains isolated from the human gut.</title>
        <authorList>
            <person name="Fitzgerald B.C."/>
            <person name="Shkoporov A.N."/>
            <person name="Ross P.R."/>
            <person name="Hill C."/>
        </authorList>
    </citation>
    <scope>NUCLEOTIDE SEQUENCE [LARGE SCALE GENOMIC DNA]</scope>
    <source>
        <strain evidence="8 9">APC942/32-1</strain>
    </source>
</reference>
<dbReference type="EMBL" id="PRLB01000002">
    <property type="protein sequence ID" value="RAW55075.1"/>
    <property type="molecule type" value="Genomic_DNA"/>
</dbReference>
<feature type="transmembrane region" description="Helical" evidence="7">
    <location>
        <begin position="175"/>
        <end position="197"/>
    </location>
</feature>
<keyword evidence="4 7" id="KW-0812">Transmembrane</keyword>
<feature type="transmembrane region" description="Helical" evidence="7">
    <location>
        <begin position="430"/>
        <end position="449"/>
    </location>
</feature>
<dbReference type="PANTHER" id="PTHR43549:SF2">
    <property type="entry name" value="MULTIDRUG RESISTANCE PROTEIN NORM-RELATED"/>
    <property type="match status" value="1"/>
</dbReference>
<dbReference type="InterPro" id="IPR002528">
    <property type="entry name" value="MATE_fam"/>
</dbReference>
<feature type="transmembrane region" description="Helical" evidence="7">
    <location>
        <begin position="67"/>
        <end position="88"/>
    </location>
</feature>
<feature type="transmembrane region" description="Helical" evidence="7">
    <location>
        <begin position="271"/>
        <end position="292"/>
    </location>
</feature>
<evidence type="ECO:0000256" key="3">
    <source>
        <dbReference type="ARBA" id="ARBA00022475"/>
    </source>
</evidence>
<keyword evidence="6 7" id="KW-0472">Membrane</keyword>
<dbReference type="InterPro" id="IPR052031">
    <property type="entry name" value="Membrane_Transporter-Flippase"/>
</dbReference>
<evidence type="ECO:0000313" key="8">
    <source>
        <dbReference type="EMBL" id="RAW55075.1"/>
    </source>
</evidence>
<gene>
    <name evidence="8" type="ORF">C4N26_03695</name>
</gene>
<dbReference type="OrthoDB" id="9811110at2"/>
<dbReference type="PIRSF" id="PIRSF006603">
    <property type="entry name" value="DinF"/>
    <property type="match status" value="1"/>
</dbReference>
<feature type="transmembrane region" description="Helical" evidence="7">
    <location>
        <begin position="108"/>
        <end position="131"/>
    </location>
</feature>
<name>A0A329U0R6_9FIRM</name>
<feature type="transmembrane region" description="Helical" evidence="7">
    <location>
        <begin position="26"/>
        <end position="47"/>
    </location>
</feature>
<evidence type="ECO:0000313" key="9">
    <source>
        <dbReference type="Proteomes" id="UP000251144"/>
    </source>
</evidence>
<sequence>MENKQSLSSPAGERENIMGTMDINPLLIKLSVPMMVSMLVQALYNVVDSIFVSHVSENALTAVSLAFSLQNVMIAVGVGTGVGVNALLSKSLGEKNQERANQTAENGIFLSLCSYAVFLVIGLTCMKPYFYAQTSDMDIARQGIQYLQLCCVLSLGLFTQTMGEKLLAATGRTHLSMISQLVGAVVNIVLDPIFIFGYCGEALSGTTGAAAATVIGQFCGAGMTLYFNLNKNPDIQISFRGFRPSAKAIGRIYTVGLPSIAMQCVGSVMTFFMNQILMAFSATAVAVFGVYFKLQSFVFMPIFGMNNGMVPIISYNYGARKPERVKKTIRLAVFYAECIMLVGFCIFQFLPDKLLGLFAASDAMLAIGVPALRIICPHFLLAGAGIVLSSVFQALGNGVFSLTVSICRQLVVLIPAAWLLSRTGEVNMVWWAFIIAEVVSLALSLVFMARINRTVIVPLSEKQDAAV</sequence>
<dbReference type="GO" id="GO:0005886">
    <property type="term" value="C:plasma membrane"/>
    <property type="evidence" value="ECO:0007669"/>
    <property type="project" value="UniProtKB-SubCell"/>
</dbReference>
<keyword evidence="2" id="KW-0813">Transport</keyword>
<organism evidence="8 9">
    <name type="scientific">Faecalibacterium prausnitzii</name>
    <dbReference type="NCBI Taxonomy" id="853"/>
    <lineage>
        <taxon>Bacteria</taxon>
        <taxon>Bacillati</taxon>
        <taxon>Bacillota</taxon>
        <taxon>Clostridia</taxon>
        <taxon>Eubacteriales</taxon>
        <taxon>Oscillospiraceae</taxon>
        <taxon>Faecalibacterium</taxon>
    </lineage>
</organism>
<evidence type="ECO:0000256" key="2">
    <source>
        <dbReference type="ARBA" id="ARBA00022448"/>
    </source>
</evidence>
<dbReference type="Proteomes" id="UP000251144">
    <property type="component" value="Unassembled WGS sequence"/>
</dbReference>
<accession>A0A329U0R6</accession>
<dbReference type="GO" id="GO:0042910">
    <property type="term" value="F:xenobiotic transmembrane transporter activity"/>
    <property type="evidence" value="ECO:0007669"/>
    <property type="project" value="InterPro"/>
</dbReference>